<dbReference type="GO" id="GO:0016020">
    <property type="term" value="C:membrane"/>
    <property type="evidence" value="ECO:0007669"/>
    <property type="project" value="UniProtKB-SubCell"/>
</dbReference>
<dbReference type="Pfam" id="PF03619">
    <property type="entry name" value="Solute_trans_a"/>
    <property type="match status" value="1"/>
</dbReference>
<proteinExistence type="predicted"/>
<gene>
    <name evidence="6" type="ORF">LTR77_010906</name>
</gene>
<dbReference type="AlphaFoldDB" id="A0AAV9NU95"/>
<evidence type="ECO:0000256" key="2">
    <source>
        <dbReference type="ARBA" id="ARBA00022692"/>
    </source>
</evidence>
<keyword evidence="7" id="KW-1185">Reference proteome</keyword>
<evidence type="ECO:0000256" key="4">
    <source>
        <dbReference type="ARBA" id="ARBA00023136"/>
    </source>
</evidence>
<evidence type="ECO:0000313" key="6">
    <source>
        <dbReference type="EMBL" id="KAK5163122.1"/>
    </source>
</evidence>
<comment type="subcellular location">
    <subcellularLocation>
        <location evidence="1">Membrane</location>
        <topology evidence="1">Multi-pass membrane protein</topology>
    </subcellularLocation>
</comment>
<sequence length="189" mass="21295">MSYSDNDRREYTCPTVPGQHTEYARGSEYNLIFAVTIGCMALTLLISLILILQHFRRYRVPKEQRQIVKIVFTPVVFSIIAVAAMSDYYIAPYVVPLAELYAAFSLAALFLLYMQFAAPGANFGKDMFAALVMATVKNRKRDRADWPMGTWIAVFQLPVAEAVAYTIESVTEARGTFCASSMRPRFGNF</sequence>
<reference evidence="6 7" key="1">
    <citation type="submission" date="2023-08" db="EMBL/GenBank/DDBJ databases">
        <title>Black Yeasts Isolated from many extreme environments.</title>
        <authorList>
            <person name="Coleine C."/>
            <person name="Stajich J.E."/>
            <person name="Selbmann L."/>
        </authorList>
    </citation>
    <scope>NUCLEOTIDE SEQUENCE [LARGE SCALE GENOMIC DNA]</scope>
    <source>
        <strain evidence="6 7">CCFEE 5935</strain>
    </source>
</reference>
<feature type="transmembrane region" description="Helical" evidence="5">
    <location>
        <begin position="67"/>
        <end position="84"/>
    </location>
</feature>
<accession>A0AAV9NU95</accession>
<keyword evidence="3 5" id="KW-1133">Transmembrane helix</keyword>
<feature type="transmembrane region" description="Helical" evidence="5">
    <location>
        <begin position="31"/>
        <end position="55"/>
    </location>
</feature>
<evidence type="ECO:0000256" key="1">
    <source>
        <dbReference type="ARBA" id="ARBA00004141"/>
    </source>
</evidence>
<dbReference type="Proteomes" id="UP001337655">
    <property type="component" value="Unassembled WGS sequence"/>
</dbReference>
<organism evidence="6 7">
    <name type="scientific">Saxophila tyrrhenica</name>
    <dbReference type="NCBI Taxonomy" id="1690608"/>
    <lineage>
        <taxon>Eukaryota</taxon>
        <taxon>Fungi</taxon>
        <taxon>Dikarya</taxon>
        <taxon>Ascomycota</taxon>
        <taxon>Pezizomycotina</taxon>
        <taxon>Dothideomycetes</taxon>
        <taxon>Dothideomycetidae</taxon>
        <taxon>Mycosphaerellales</taxon>
        <taxon>Extremaceae</taxon>
        <taxon>Saxophila</taxon>
    </lineage>
</organism>
<keyword evidence="4 5" id="KW-0472">Membrane</keyword>
<keyword evidence="2 5" id="KW-0812">Transmembrane</keyword>
<comment type="caution">
    <text evidence="6">The sequence shown here is derived from an EMBL/GenBank/DDBJ whole genome shotgun (WGS) entry which is preliminary data.</text>
</comment>
<evidence type="ECO:0000313" key="7">
    <source>
        <dbReference type="Proteomes" id="UP001337655"/>
    </source>
</evidence>
<dbReference type="InterPro" id="IPR005178">
    <property type="entry name" value="Ostalpha/TMEM184C"/>
</dbReference>
<name>A0AAV9NU95_9PEZI</name>
<evidence type="ECO:0000256" key="5">
    <source>
        <dbReference type="SAM" id="Phobius"/>
    </source>
</evidence>
<dbReference type="EMBL" id="JAVRRT010000028">
    <property type="protein sequence ID" value="KAK5163122.1"/>
    <property type="molecule type" value="Genomic_DNA"/>
</dbReference>
<dbReference type="GeneID" id="89932230"/>
<protein>
    <submittedName>
        <fullName evidence="6">Uncharacterized protein</fullName>
    </submittedName>
</protein>
<evidence type="ECO:0000256" key="3">
    <source>
        <dbReference type="ARBA" id="ARBA00022989"/>
    </source>
</evidence>
<dbReference type="RefSeq" id="XP_064653670.1">
    <property type="nucleotide sequence ID" value="XM_064808122.1"/>
</dbReference>
<feature type="transmembrane region" description="Helical" evidence="5">
    <location>
        <begin position="90"/>
        <end position="113"/>
    </location>
</feature>